<sequence length="194" mass="22185">MDDISVKISDDANKIEIDVDKIDIDKIDIDKIDIDKIDVDKIDIDKIDVDKIDVDKIDVDKIDVDKNDDKIFTFDNELHNGNPITIIGISPNEKYLITHGGTSFIGWNVEDIDKIKLKIDRTTKILNIAFNLCVSNDKKLVFDSNESNIDIIDINSKDKKIALSFDKNVRLSYYTFNLKGEFILYGEVEILQDT</sequence>
<gene>
    <name evidence="1" type="ORF">RhiirA4_466138</name>
</gene>
<comment type="caution">
    <text evidence="1">The sequence shown here is derived from an EMBL/GenBank/DDBJ whole genome shotgun (WGS) entry which is preliminary data.</text>
</comment>
<organism evidence="1 2">
    <name type="scientific">Rhizophagus irregularis</name>
    <dbReference type="NCBI Taxonomy" id="588596"/>
    <lineage>
        <taxon>Eukaryota</taxon>
        <taxon>Fungi</taxon>
        <taxon>Fungi incertae sedis</taxon>
        <taxon>Mucoromycota</taxon>
        <taxon>Glomeromycotina</taxon>
        <taxon>Glomeromycetes</taxon>
        <taxon>Glomerales</taxon>
        <taxon>Glomeraceae</taxon>
        <taxon>Rhizophagus</taxon>
    </lineage>
</organism>
<keyword evidence="2" id="KW-1185">Reference proteome</keyword>
<name>A0A2I1GTK4_9GLOM</name>
<reference evidence="1 2" key="1">
    <citation type="submission" date="2015-10" db="EMBL/GenBank/DDBJ databases">
        <title>Genome analyses suggest a sexual origin of heterokaryosis in a supposedly ancient asexual fungus.</title>
        <authorList>
            <person name="Ropars J."/>
            <person name="Sedzielewska K."/>
            <person name="Noel J."/>
            <person name="Charron P."/>
            <person name="Farinelli L."/>
            <person name="Marton T."/>
            <person name="Kruger M."/>
            <person name="Pelin A."/>
            <person name="Brachmann A."/>
            <person name="Corradi N."/>
        </authorList>
    </citation>
    <scope>NUCLEOTIDE SEQUENCE [LARGE SCALE GENOMIC DNA]</scope>
    <source>
        <strain evidence="1 2">A4</strain>
    </source>
</reference>
<dbReference type="AlphaFoldDB" id="A0A2I1GTK4"/>
<evidence type="ECO:0000313" key="2">
    <source>
        <dbReference type="Proteomes" id="UP000234323"/>
    </source>
</evidence>
<evidence type="ECO:0000313" key="1">
    <source>
        <dbReference type="EMBL" id="PKY49947.1"/>
    </source>
</evidence>
<protein>
    <submittedName>
        <fullName evidence="1">Uncharacterized protein</fullName>
    </submittedName>
</protein>
<dbReference type="SUPFAM" id="SSF117289">
    <property type="entry name" value="Nucleoporin domain"/>
    <property type="match status" value="1"/>
</dbReference>
<dbReference type="Proteomes" id="UP000234323">
    <property type="component" value="Unassembled WGS sequence"/>
</dbReference>
<proteinExistence type="predicted"/>
<dbReference type="EMBL" id="LLXI01000803">
    <property type="protein sequence ID" value="PKY49947.1"/>
    <property type="molecule type" value="Genomic_DNA"/>
</dbReference>
<accession>A0A2I1GTK4</accession>